<gene>
    <name evidence="1" type="ORF">SPPYR_3955</name>
</gene>
<dbReference type="EMBL" id="LT598653">
    <property type="protein sequence ID" value="SBV35070.1"/>
    <property type="molecule type" value="Genomic_DNA"/>
</dbReference>
<protein>
    <submittedName>
        <fullName evidence="1">Uncharacterized protein</fullName>
    </submittedName>
</protein>
<name>A0A1Y5PYM4_9SPHN</name>
<reference evidence="1" key="1">
    <citation type="submission" date="2016-03" db="EMBL/GenBank/DDBJ databases">
        <authorList>
            <person name="Ploux O."/>
        </authorList>
    </citation>
    <scope>NUCLEOTIDE SEQUENCE</scope>
    <source>
        <strain evidence="1">UC10</strain>
    </source>
</reference>
<dbReference type="KEGG" id="sphu:SPPYR_3955"/>
<proteinExistence type="predicted"/>
<evidence type="ECO:0000313" key="1">
    <source>
        <dbReference type="EMBL" id="SBV35070.1"/>
    </source>
</evidence>
<accession>A0A1Y5PYM4</accession>
<organism evidence="1">
    <name type="scientific">uncultured Sphingopyxis sp</name>
    <dbReference type="NCBI Taxonomy" id="310581"/>
    <lineage>
        <taxon>Bacteria</taxon>
        <taxon>Pseudomonadati</taxon>
        <taxon>Pseudomonadota</taxon>
        <taxon>Alphaproteobacteria</taxon>
        <taxon>Sphingomonadales</taxon>
        <taxon>Sphingomonadaceae</taxon>
        <taxon>Sphingopyxis</taxon>
        <taxon>environmental samples</taxon>
    </lineage>
</organism>
<sequence>MQTSGLAALQVKMPALTTAPKSRPTPSVSVSVTMPVVWELATVAESVYEMVSPIATLVAPVVFANVTVGSATGVSVSQAPTQVGLSSPVPTTALDTNVVAVALTVAV</sequence>
<dbReference type="AlphaFoldDB" id="A0A1Y5PYM4"/>